<evidence type="ECO:0000313" key="20">
    <source>
        <dbReference type="Proteomes" id="UP001159405"/>
    </source>
</evidence>
<feature type="transmembrane region" description="Helical" evidence="15">
    <location>
        <begin position="661"/>
        <end position="683"/>
    </location>
</feature>
<feature type="transmembrane region" description="Helical" evidence="15">
    <location>
        <begin position="630"/>
        <end position="654"/>
    </location>
</feature>
<keyword evidence="8" id="KW-0256">Endoplasmic reticulum</keyword>
<dbReference type="InterPro" id="IPR048024">
    <property type="entry name" value="Fxna-like_M28_dom"/>
</dbReference>
<evidence type="ECO:0000259" key="16">
    <source>
        <dbReference type="Pfam" id="PF04389"/>
    </source>
</evidence>
<dbReference type="InterPro" id="IPR007484">
    <property type="entry name" value="Peptidase_M28"/>
</dbReference>
<dbReference type="Pfam" id="PF04389">
    <property type="entry name" value="Peptidase_M28"/>
    <property type="match status" value="1"/>
</dbReference>
<organism evidence="19 20">
    <name type="scientific">Porites lobata</name>
    <dbReference type="NCBI Taxonomy" id="104759"/>
    <lineage>
        <taxon>Eukaryota</taxon>
        <taxon>Metazoa</taxon>
        <taxon>Cnidaria</taxon>
        <taxon>Anthozoa</taxon>
        <taxon>Hexacorallia</taxon>
        <taxon>Scleractinia</taxon>
        <taxon>Fungiina</taxon>
        <taxon>Poritidae</taxon>
        <taxon>Porites</taxon>
    </lineage>
</organism>
<evidence type="ECO:0008006" key="21">
    <source>
        <dbReference type="Google" id="ProtNLM"/>
    </source>
</evidence>
<keyword evidence="10 15" id="KW-1133">Transmembrane helix</keyword>
<evidence type="ECO:0000256" key="10">
    <source>
        <dbReference type="ARBA" id="ARBA00022989"/>
    </source>
</evidence>
<evidence type="ECO:0000256" key="4">
    <source>
        <dbReference type="ARBA" id="ARBA00022670"/>
    </source>
</evidence>
<dbReference type="PANTHER" id="PTHR12147">
    <property type="entry name" value="METALLOPEPTIDASE M28 FAMILY MEMBER"/>
    <property type="match status" value="1"/>
</dbReference>
<evidence type="ECO:0000256" key="14">
    <source>
        <dbReference type="SAM" id="MobiDB-lite"/>
    </source>
</evidence>
<dbReference type="SUPFAM" id="SSF53187">
    <property type="entry name" value="Zn-dependent exopeptidases"/>
    <property type="match status" value="1"/>
</dbReference>
<dbReference type="Pfam" id="PF22249">
    <property type="entry name" value="ERMP1-TM"/>
    <property type="match status" value="2"/>
</dbReference>
<reference evidence="19 20" key="1">
    <citation type="submission" date="2022-05" db="EMBL/GenBank/DDBJ databases">
        <authorList>
            <consortium name="Genoscope - CEA"/>
            <person name="William W."/>
        </authorList>
    </citation>
    <scope>NUCLEOTIDE SEQUENCE [LARGE SCALE GENOMIC DNA]</scope>
</reference>
<dbReference type="InterPro" id="IPR053973">
    <property type="entry name" value="ERMP1-like_C"/>
</dbReference>
<evidence type="ECO:0000256" key="7">
    <source>
        <dbReference type="ARBA" id="ARBA00022801"/>
    </source>
</evidence>
<keyword evidence="12 15" id="KW-0472">Membrane</keyword>
<evidence type="ECO:0000256" key="8">
    <source>
        <dbReference type="ARBA" id="ARBA00022824"/>
    </source>
</evidence>
<gene>
    <name evidence="19" type="ORF">PLOB_00030933</name>
</gene>
<keyword evidence="6" id="KW-0479">Metal-binding</keyword>
<comment type="similarity">
    <text evidence="3">Belongs to the peptidase M28 family.</text>
</comment>
<keyword evidence="13" id="KW-0325">Glycoprotein</keyword>
<keyword evidence="20" id="KW-1185">Reference proteome</keyword>
<dbReference type="InterPro" id="IPR053974">
    <property type="entry name" value="ERMP1_1-A_TM"/>
</dbReference>
<keyword evidence="4" id="KW-0645">Protease</keyword>
<evidence type="ECO:0000256" key="15">
    <source>
        <dbReference type="SAM" id="Phobius"/>
    </source>
</evidence>
<evidence type="ECO:0000256" key="1">
    <source>
        <dbReference type="ARBA" id="ARBA00001947"/>
    </source>
</evidence>
<feature type="domain" description="Endoplasmic reticulum metallopeptidase 1-like C-terminal" evidence="17">
    <location>
        <begin position="690"/>
        <end position="912"/>
    </location>
</feature>
<evidence type="ECO:0000256" key="2">
    <source>
        <dbReference type="ARBA" id="ARBA00004477"/>
    </source>
</evidence>
<feature type="transmembrane region" description="Helical" evidence="15">
    <location>
        <begin position="555"/>
        <end position="578"/>
    </location>
</feature>
<evidence type="ECO:0000256" key="13">
    <source>
        <dbReference type="ARBA" id="ARBA00023180"/>
    </source>
</evidence>
<feature type="region of interest" description="Disordered" evidence="14">
    <location>
        <begin position="1"/>
        <end position="30"/>
    </location>
</feature>
<dbReference type="Proteomes" id="UP001159405">
    <property type="component" value="Unassembled WGS sequence"/>
</dbReference>
<comment type="subcellular location">
    <subcellularLocation>
        <location evidence="2">Endoplasmic reticulum membrane</location>
        <topology evidence="2">Multi-pass membrane protein</topology>
    </subcellularLocation>
</comment>
<evidence type="ECO:0000256" key="12">
    <source>
        <dbReference type="ARBA" id="ARBA00023136"/>
    </source>
</evidence>
<comment type="caution">
    <text evidence="19">The sequence shown here is derived from an EMBL/GenBank/DDBJ whole genome shotgun (WGS) entry which is preliminary data.</text>
</comment>
<evidence type="ECO:0000256" key="9">
    <source>
        <dbReference type="ARBA" id="ARBA00022833"/>
    </source>
</evidence>
<feature type="transmembrane region" description="Helical" evidence="15">
    <location>
        <begin position="531"/>
        <end position="549"/>
    </location>
</feature>
<sequence length="916" mass="101390">MAALRKRGAGTSSPFQDSKEGIGDSSSVDADSKKITSTRWIFFFILLFYACSLYTGFKATRAVPAPKKTAESDGSEFVEETARRHLEAITSFGPRPAGSYANEVQAVNFIVGVLQEIKETAREDVIIEIDIQKPSGSFDLGFIAGFTSVYREVTNILVRITMKKNYPPKNTVLVNGHFDSVPGSPGASDDAVSCAVMLEILRCLAETQNFDFDHGVVFNFNGAEENVLQASHGFITQHKWVDTIRAFVNLEAAGAGGREIVFQAGPDHLWLIKTYAEVAPHPCAQALGQDLFQSGIIPSDTDFRIYRDFGQIPGKLLDLAYTANGHVYHTNYDTPAAVTPGSIQRAGDNILALIKGIVNSPYLADPGEYRHGAVVFFDFLGIIMVHYPERISLVINVLTAFVVVLCLIRKFLGFPGKKDVKKGQIAQQSSLSSLLFSMLVLLLSWLVGIATPVVLSLLLTYAGQSMTWYCHPYLLLPLYAAPSLLGIGLVHVAARRRLLTKSKAEYEKEKPATVSWDERKSSCLSARETEVFYAVLLLWTIILLVMSFYRLASAYILLILVIFPLIVRVLIFDNFIAAKIANQNFIEKSVLINIIASLIPVKFCAYLLICGFDVLLPIMSRSGTDTPPDLFIAVLCASAVVTLTSYMVSTVYVMGDLKLPALFLFLVSTLAIVISLLGLSFPYSAVNQCPKRVFFQHTSREFYNNEGDTVLQDSGVWTTPLDYLGIKPFSDVPMFRNASLAPQYGVYGGFPYYLPLRQLMRNSWYIPGPPPKVTTSQLAVTLLARERHDKIYSFKFSISGPDHMTVYLSPSSGVNLLSSSLGTLYPIEDENGGDRVTYFIYYSHGTDVGPWEFSLELITEQELPAKSSLMDFAVAAQYIHGKDSSSPVLREVKKAIPDWIFANTWVVTYKSWSFTL</sequence>
<evidence type="ECO:0000256" key="3">
    <source>
        <dbReference type="ARBA" id="ARBA00010918"/>
    </source>
</evidence>
<feature type="domain" description="Peptidase M28" evidence="16">
    <location>
        <begin position="155"/>
        <end position="353"/>
    </location>
</feature>
<accession>A0ABN8MUJ9</accession>
<name>A0ABN8MUJ9_9CNID</name>
<feature type="transmembrane region" description="Helical" evidence="15">
    <location>
        <begin position="40"/>
        <end position="57"/>
    </location>
</feature>
<dbReference type="EMBL" id="CALNXK010000004">
    <property type="protein sequence ID" value="CAH3036365.1"/>
    <property type="molecule type" value="Genomic_DNA"/>
</dbReference>
<evidence type="ECO:0000259" key="18">
    <source>
        <dbReference type="Pfam" id="PF22249"/>
    </source>
</evidence>
<evidence type="ECO:0000256" key="11">
    <source>
        <dbReference type="ARBA" id="ARBA00023049"/>
    </source>
</evidence>
<feature type="domain" description="Endoplasmic reticulum metallopeptidase 1/1-A TM" evidence="18">
    <location>
        <begin position="432"/>
        <end position="506"/>
    </location>
</feature>
<feature type="transmembrane region" description="Helical" evidence="15">
    <location>
        <begin position="590"/>
        <end position="618"/>
    </location>
</feature>
<comment type="cofactor">
    <cofactor evidence="1">
        <name>Zn(2+)</name>
        <dbReference type="ChEBI" id="CHEBI:29105"/>
    </cofactor>
</comment>
<feature type="transmembrane region" description="Helical" evidence="15">
    <location>
        <begin position="393"/>
        <end position="412"/>
    </location>
</feature>
<keyword evidence="11" id="KW-0482">Metalloprotease</keyword>
<dbReference type="InterPro" id="IPR045175">
    <property type="entry name" value="M28_fam"/>
</dbReference>
<evidence type="ECO:0000256" key="6">
    <source>
        <dbReference type="ARBA" id="ARBA00022723"/>
    </source>
</evidence>
<evidence type="ECO:0000259" key="17">
    <source>
        <dbReference type="Pfam" id="PF22248"/>
    </source>
</evidence>
<evidence type="ECO:0000313" key="19">
    <source>
        <dbReference type="EMBL" id="CAH3036365.1"/>
    </source>
</evidence>
<evidence type="ECO:0000256" key="5">
    <source>
        <dbReference type="ARBA" id="ARBA00022692"/>
    </source>
</evidence>
<protein>
    <recommendedName>
        <fullName evidence="21">Endoplasmic reticulum metallopeptidase 1</fullName>
    </recommendedName>
</protein>
<feature type="transmembrane region" description="Helical" evidence="15">
    <location>
        <begin position="433"/>
        <end position="461"/>
    </location>
</feature>
<keyword evidence="9" id="KW-0862">Zinc</keyword>
<feature type="domain" description="Endoplasmic reticulum metallopeptidase 1/1-A TM" evidence="18">
    <location>
        <begin position="529"/>
        <end position="674"/>
    </location>
</feature>
<feature type="transmembrane region" description="Helical" evidence="15">
    <location>
        <begin position="473"/>
        <end position="494"/>
    </location>
</feature>
<dbReference type="CDD" id="cd03875">
    <property type="entry name" value="M28_Fxna_like"/>
    <property type="match status" value="1"/>
</dbReference>
<dbReference type="PANTHER" id="PTHR12147:SF22">
    <property type="entry name" value="ENDOPLASMIC RETICULUM METALLOPEPTIDASE 1"/>
    <property type="match status" value="1"/>
</dbReference>
<dbReference type="Gene3D" id="3.40.630.10">
    <property type="entry name" value="Zn peptidases"/>
    <property type="match status" value="1"/>
</dbReference>
<dbReference type="Pfam" id="PF22248">
    <property type="entry name" value="ERMP1_C"/>
    <property type="match status" value="1"/>
</dbReference>
<keyword evidence="7" id="KW-0378">Hydrolase</keyword>
<proteinExistence type="inferred from homology"/>
<keyword evidence="5 15" id="KW-0812">Transmembrane</keyword>